<dbReference type="AlphaFoldDB" id="A0A0D2N7J7"/>
<sequence length="325" mass="36294">FPFLKHHISETPQIRKKWRRHLATGYQPDKRKKRFPIMNLDPTNLVRDVGPGESACFRTKSGKLVGLVIRNFCASEAAVAYADATAAAQLPDRRNIREDTGKLVQVGWSAGSRSAPQFDWVKNLATRLSTEEAETSNIEASCLFALAWQMMRHILPPEVIADFDNFVAGTGIPRMNGAGHLASGTYQVVIDGNQFLFQNAELAPPGGVIGQNYSRPIHYETQPHAFAVMWTTHRTPNTPDGCHFYLARYGIRIQQASNTLIVWRPEEEHGSSLPDVSPKESNPVFCQRGVAFVTSNRLESAWRKFQSGLFTRQEAAEFAAGDHED</sequence>
<feature type="non-terminal residue" evidence="1">
    <location>
        <position position="1"/>
    </location>
</feature>
<reference evidence="2" key="1">
    <citation type="submission" date="2014-04" db="EMBL/GenBank/DDBJ databases">
        <title>Evolutionary Origins and Diversification of the Mycorrhizal Mutualists.</title>
        <authorList>
            <consortium name="DOE Joint Genome Institute"/>
            <consortium name="Mycorrhizal Genomics Consortium"/>
            <person name="Kohler A."/>
            <person name="Kuo A."/>
            <person name="Nagy L.G."/>
            <person name="Floudas D."/>
            <person name="Copeland A."/>
            <person name="Barry K.W."/>
            <person name="Cichocki N."/>
            <person name="Veneault-Fourrey C."/>
            <person name="LaButti K."/>
            <person name="Lindquist E.A."/>
            <person name="Lipzen A."/>
            <person name="Lundell T."/>
            <person name="Morin E."/>
            <person name="Murat C."/>
            <person name="Riley R."/>
            <person name="Ohm R."/>
            <person name="Sun H."/>
            <person name="Tunlid A."/>
            <person name="Henrissat B."/>
            <person name="Grigoriev I.V."/>
            <person name="Hibbett D.S."/>
            <person name="Martin F."/>
        </authorList>
    </citation>
    <scope>NUCLEOTIDE SEQUENCE [LARGE SCALE GENOMIC DNA]</scope>
    <source>
        <strain evidence="2">FD-334 SS-4</strain>
    </source>
</reference>
<organism evidence="1 2">
    <name type="scientific">Hypholoma sublateritium (strain FD-334 SS-4)</name>
    <dbReference type="NCBI Taxonomy" id="945553"/>
    <lineage>
        <taxon>Eukaryota</taxon>
        <taxon>Fungi</taxon>
        <taxon>Dikarya</taxon>
        <taxon>Basidiomycota</taxon>
        <taxon>Agaricomycotina</taxon>
        <taxon>Agaricomycetes</taxon>
        <taxon>Agaricomycetidae</taxon>
        <taxon>Agaricales</taxon>
        <taxon>Agaricineae</taxon>
        <taxon>Strophariaceae</taxon>
        <taxon>Hypholoma</taxon>
    </lineage>
</organism>
<dbReference type="OMA" id="ESACFRT"/>
<evidence type="ECO:0000313" key="1">
    <source>
        <dbReference type="EMBL" id="KJA15089.1"/>
    </source>
</evidence>
<dbReference type="OrthoDB" id="2831541at2759"/>
<dbReference type="EMBL" id="KN817654">
    <property type="protein sequence ID" value="KJA15089.1"/>
    <property type="molecule type" value="Genomic_DNA"/>
</dbReference>
<dbReference type="Proteomes" id="UP000054270">
    <property type="component" value="Unassembled WGS sequence"/>
</dbReference>
<name>A0A0D2N7J7_HYPSF</name>
<evidence type="ECO:0000313" key="2">
    <source>
        <dbReference type="Proteomes" id="UP000054270"/>
    </source>
</evidence>
<proteinExistence type="predicted"/>
<keyword evidence="2" id="KW-1185">Reference proteome</keyword>
<gene>
    <name evidence="1" type="ORF">HYPSUDRAFT_109030</name>
</gene>
<feature type="non-terminal residue" evidence="1">
    <location>
        <position position="325"/>
    </location>
</feature>
<accession>A0A0D2N7J7</accession>
<dbReference type="STRING" id="945553.A0A0D2N7J7"/>
<protein>
    <submittedName>
        <fullName evidence="1">Uncharacterized protein</fullName>
    </submittedName>
</protein>